<reference evidence="2 3" key="1">
    <citation type="submission" date="2020-02" db="EMBL/GenBank/DDBJ databases">
        <authorList>
            <person name="Zheng R.K."/>
            <person name="Sun C.M."/>
        </authorList>
    </citation>
    <scope>NUCLEOTIDE SEQUENCE [LARGE SCALE GENOMIC DNA]</scope>
    <source>
        <strain evidence="3">zrk13</strain>
    </source>
</reference>
<dbReference type="EMBL" id="CP048914">
    <property type="protein sequence ID" value="QMS85584.1"/>
    <property type="molecule type" value="Genomic_DNA"/>
</dbReference>
<dbReference type="GO" id="GO:0008757">
    <property type="term" value="F:S-adenosylmethionine-dependent methyltransferase activity"/>
    <property type="evidence" value="ECO:0007669"/>
    <property type="project" value="InterPro"/>
</dbReference>
<evidence type="ECO:0000313" key="3">
    <source>
        <dbReference type="Proteomes" id="UP000514720"/>
    </source>
</evidence>
<evidence type="ECO:0000259" key="1">
    <source>
        <dbReference type="Pfam" id="PF08241"/>
    </source>
</evidence>
<feature type="domain" description="Methyltransferase type 11" evidence="1">
    <location>
        <begin position="33"/>
        <end position="124"/>
    </location>
</feature>
<proteinExistence type="predicted"/>
<sequence length="191" mass="21979">MVSFYDLFMVPLEKRGIRKTRQKLLQEACGTVLEIGAGTGVNVKYYQPTCIDELIITDQKVGKHLKQKHQPHISFKEARAEHLPFDDNTFDTVVHTLVFCCVNDVDQGLQEVKRVLKPDGKLLFIEHVLPHKQGLRRLFRSINPLWRLFSSGCSLTKDFKKSLNENGFDIQEQGQFMNTVFIYGTATHKRS</sequence>
<dbReference type="InterPro" id="IPR013216">
    <property type="entry name" value="Methyltransf_11"/>
</dbReference>
<dbReference type="AlphaFoldDB" id="A0A7L7KUA4"/>
<dbReference type="KEGG" id="xcl:G4Z02_07460"/>
<dbReference type="Proteomes" id="UP000514720">
    <property type="component" value="Chromosome"/>
</dbReference>
<keyword evidence="2" id="KW-0808">Transferase</keyword>
<dbReference type="Pfam" id="PF08241">
    <property type="entry name" value="Methyltransf_11"/>
    <property type="match status" value="1"/>
</dbReference>
<dbReference type="Gene3D" id="3.40.50.150">
    <property type="entry name" value="Vaccinia Virus protein VP39"/>
    <property type="match status" value="1"/>
</dbReference>
<organism evidence="2 3">
    <name type="scientific">Candidatus Xianfuyuplasma coldseepsis</name>
    <dbReference type="NCBI Taxonomy" id="2782163"/>
    <lineage>
        <taxon>Bacteria</taxon>
        <taxon>Bacillati</taxon>
        <taxon>Mycoplasmatota</taxon>
        <taxon>Mollicutes</taxon>
        <taxon>Candidatus Izemoplasmatales</taxon>
        <taxon>Candidatus Izemoplasmataceae</taxon>
        <taxon>Candidatus Xianfuyuplasma</taxon>
    </lineage>
</organism>
<evidence type="ECO:0000313" key="2">
    <source>
        <dbReference type="EMBL" id="QMS85584.1"/>
    </source>
</evidence>
<dbReference type="SUPFAM" id="SSF53335">
    <property type="entry name" value="S-adenosyl-L-methionine-dependent methyltransferases"/>
    <property type="match status" value="1"/>
</dbReference>
<dbReference type="PANTHER" id="PTHR45036:SF1">
    <property type="entry name" value="METHYLTRANSFERASE LIKE 7A"/>
    <property type="match status" value="1"/>
</dbReference>
<dbReference type="GO" id="GO:0032259">
    <property type="term" value="P:methylation"/>
    <property type="evidence" value="ECO:0007669"/>
    <property type="project" value="UniProtKB-KW"/>
</dbReference>
<accession>A0A7L7KUA4</accession>
<dbReference type="InterPro" id="IPR029063">
    <property type="entry name" value="SAM-dependent_MTases_sf"/>
</dbReference>
<keyword evidence="3" id="KW-1185">Reference proteome</keyword>
<dbReference type="PANTHER" id="PTHR45036">
    <property type="entry name" value="METHYLTRANSFERASE LIKE 7B"/>
    <property type="match status" value="1"/>
</dbReference>
<name>A0A7L7KUA4_9MOLU</name>
<protein>
    <submittedName>
        <fullName evidence="2">Class I SAM-dependent methyltransferase</fullName>
    </submittedName>
</protein>
<keyword evidence="2" id="KW-0489">Methyltransferase</keyword>
<dbReference type="RefSeq" id="WP_258877385.1">
    <property type="nucleotide sequence ID" value="NZ_CP048914.1"/>
</dbReference>
<gene>
    <name evidence="2" type="ORF">G4Z02_07460</name>
</gene>
<dbReference type="CDD" id="cd02440">
    <property type="entry name" value="AdoMet_MTases"/>
    <property type="match status" value="1"/>
</dbReference>
<dbReference type="InterPro" id="IPR052356">
    <property type="entry name" value="Thiol_S-MT"/>
</dbReference>